<gene>
    <name evidence="6" type="ORF">APTSU1_001817200</name>
</gene>
<dbReference type="Pfam" id="PF13639">
    <property type="entry name" value="zf-RING_2"/>
    <property type="match status" value="1"/>
</dbReference>
<proteinExistence type="predicted"/>
<keyword evidence="3" id="KW-0862">Zinc</keyword>
<evidence type="ECO:0000256" key="3">
    <source>
        <dbReference type="ARBA" id="ARBA00022833"/>
    </source>
</evidence>
<reference evidence="6 7" key="1">
    <citation type="submission" date="2024-08" db="EMBL/GenBank/DDBJ databases">
        <title>The draft genome of Apodemus speciosus.</title>
        <authorList>
            <person name="Nabeshima K."/>
            <person name="Suzuki S."/>
            <person name="Onuma M."/>
        </authorList>
    </citation>
    <scope>NUCLEOTIDE SEQUENCE [LARGE SCALE GENOMIC DNA]</scope>
    <source>
        <strain evidence="6">IB14-021</strain>
    </source>
</reference>
<dbReference type="PANTHER" id="PTHR45931">
    <property type="entry name" value="SI:CH211-59O9.10"/>
    <property type="match status" value="1"/>
</dbReference>
<dbReference type="PANTHER" id="PTHR45931:SF3">
    <property type="entry name" value="RING ZINC FINGER-CONTAINING PROTEIN"/>
    <property type="match status" value="1"/>
</dbReference>
<evidence type="ECO:0000259" key="5">
    <source>
        <dbReference type="PROSITE" id="PS50089"/>
    </source>
</evidence>
<dbReference type="SMART" id="SM00184">
    <property type="entry name" value="RING"/>
    <property type="match status" value="1"/>
</dbReference>
<keyword evidence="2 4" id="KW-0863">Zinc-finger</keyword>
<evidence type="ECO:0000256" key="4">
    <source>
        <dbReference type="PROSITE-ProRule" id="PRU00175"/>
    </source>
</evidence>
<evidence type="ECO:0000256" key="2">
    <source>
        <dbReference type="ARBA" id="ARBA00022771"/>
    </source>
</evidence>
<keyword evidence="1" id="KW-0479">Metal-binding</keyword>
<comment type="caution">
    <text evidence="6">The sequence shown here is derived from an EMBL/GenBank/DDBJ whole genome shotgun (WGS) entry which is preliminary data.</text>
</comment>
<dbReference type="PROSITE" id="PS50089">
    <property type="entry name" value="ZF_RING_2"/>
    <property type="match status" value="1"/>
</dbReference>
<dbReference type="InterPro" id="IPR013083">
    <property type="entry name" value="Znf_RING/FYVE/PHD"/>
</dbReference>
<dbReference type="InterPro" id="IPR051834">
    <property type="entry name" value="RING_finger_E3_ligase"/>
</dbReference>
<organism evidence="6 7">
    <name type="scientific">Apodemus speciosus</name>
    <name type="common">Large Japanese field mouse</name>
    <dbReference type="NCBI Taxonomy" id="105296"/>
    <lineage>
        <taxon>Eukaryota</taxon>
        <taxon>Metazoa</taxon>
        <taxon>Chordata</taxon>
        <taxon>Craniata</taxon>
        <taxon>Vertebrata</taxon>
        <taxon>Euteleostomi</taxon>
        <taxon>Mammalia</taxon>
        <taxon>Eutheria</taxon>
        <taxon>Euarchontoglires</taxon>
        <taxon>Glires</taxon>
        <taxon>Rodentia</taxon>
        <taxon>Myomorpha</taxon>
        <taxon>Muroidea</taxon>
        <taxon>Muridae</taxon>
        <taxon>Murinae</taxon>
        <taxon>Apodemus</taxon>
    </lineage>
</organism>
<dbReference type="Proteomes" id="UP001623349">
    <property type="component" value="Unassembled WGS sequence"/>
</dbReference>
<dbReference type="InterPro" id="IPR001841">
    <property type="entry name" value="Znf_RING"/>
</dbReference>
<sequence>MGIRECGFGTAKCQSNPSNNDMTEGIIFTFNKGNTNPQNDLSRLSCPVSNSKIQKQMDYLELESTCVIPFTQEESITEVLMEDKFSKDISTRSKSQDVLIHEETIESRLLPDTKDVALVEPHHNLSPETFEDLRKDEAYIFSNSHTFLPLRNDLSISELKKLYFFASFPTREHILTRSTTHRSQSTSVTPTNFTTLQNNQKEHTDISSCTNQTGIPNSETVSENETLNTNLNFTVPTGPCGESGKIITRVFDVDDNFTEIDFESCDSLSSQNNTRVHSVHSCSSSCVSSCNSNSTSKSSTNYSMLSLLNLSQQFLPVSSTSDNTIDNDINSPHTSQINQEINELILFQCPPFEASHQVHVASPETSNDSDSWPVLPDFSNFNDIHNNHPKGLTKEQINTLPVKMFCENDRLNDCSICLTPYTQNSKIRVLPCFHEYHDKCIDHWLSDNSTCPICRKHIINSDDTEFLF</sequence>
<dbReference type="SUPFAM" id="SSF57850">
    <property type="entry name" value="RING/U-box"/>
    <property type="match status" value="1"/>
</dbReference>
<protein>
    <recommendedName>
        <fullName evidence="5">RING-type domain-containing protein</fullName>
    </recommendedName>
</protein>
<dbReference type="CDD" id="cd16467">
    <property type="entry name" value="RING-H2_RNF6-like"/>
    <property type="match status" value="1"/>
</dbReference>
<evidence type="ECO:0000313" key="7">
    <source>
        <dbReference type="Proteomes" id="UP001623349"/>
    </source>
</evidence>
<accession>A0ABQ0FUM9</accession>
<dbReference type="Gene3D" id="3.30.40.10">
    <property type="entry name" value="Zinc/RING finger domain, C3HC4 (zinc finger)"/>
    <property type="match status" value="1"/>
</dbReference>
<keyword evidence="7" id="KW-1185">Reference proteome</keyword>
<evidence type="ECO:0000313" key="6">
    <source>
        <dbReference type="EMBL" id="GAB1302931.1"/>
    </source>
</evidence>
<dbReference type="EMBL" id="BAAFST010000020">
    <property type="protein sequence ID" value="GAB1302931.1"/>
    <property type="molecule type" value="Genomic_DNA"/>
</dbReference>
<name>A0ABQ0FUM9_APOSI</name>
<evidence type="ECO:0000256" key="1">
    <source>
        <dbReference type="ARBA" id="ARBA00022723"/>
    </source>
</evidence>
<feature type="domain" description="RING-type" evidence="5">
    <location>
        <begin position="414"/>
        <end position="455"/>
    </location>
</feature>